<protein>
    <submittedName>
        <fullName evidence="1">Uncharacterized protein</fullName>
    </submittedName>
</protein>
<evidence type="ECO:0000313" key="1">
    <source>
        <dbReference type="EMBL" id="BBN07893.1"/>
    </source>
</evidence>
<reference evidence="2" key="1">
    <citation type="journal article" date="2020" name="Curr. Biol.">
        <title>Chromatin organization in early land plants reveals an ancestral association between H3K27me3, transposons, and constitutive heterochromatin.</title>
        <authorList>
            <person name="Montgomery S.A."/>
            <person name="Tanizawa Y."/>
            <person name="Galik B."/>
            <person name="Wang N."/>
            <person name="Ito T."/>
            <person name="Mochizuki T."/>
            <person name="Akimcheva S."/>
            <person name="Bowman J.L."/>
            <person name="Cognat V."/>
            <person name="Marechal-Drouard L."/>
            <person name="Ekker H."/>
            <person name="Hong S.F."/>
            <person name="Kohchi T."/>
            <person name="Lin S.S."/>
            <person name="Liu L.D."/>
            <person name="Nakamura Y."/>
            <person name="Valeeva L.R."/>
            <person name="Shakirov E.V."/>
            <person name="Shippen D.E."/>
            <person name="Wei W.L."/>
            <person name="Yagura M."/>
            <person name="Yamaoka S."/>
            <person name="Yamato K.T."/>
            <person name="Liu C."/>
            <person name="Berger F."/>
        </authorList>
    </citation>
    <scope>NUCLEOTIDE SEQUENCE [LARGE SCALE GENOMIC DNA]</scope>
    <source>
        <strain evidence="2">Tak-1</strain>
    </source>
</reference>
<dbReference type="AlphaFoldDB" id="A0AAF6B7A9"/>
<dbReference type="Proteomes" id="UP001162541">
    <property type="component" value="Chromosome 4"/>
</dbReference>
<evidence type="ECO:0000313" key="2">
    <source>
        <dbReference type="Proteomes" id="UP001162541"/>
    </source>
</evidence>
<organism evidence="1 2">
    <name type="scientific">Marchantia polymorpha subsp. ruderalis</name>
    <dbReference type="NCBI Taxonomy" id="1480154"/>
    <lineage>
        <taxon>Eukaryota</taxon>
        <taxon>Viridiplantae</taxon>
        <taxon>Streptophyta</taxon>
        <taxon>Embryophyta</taxon>
        <taxon>Marchantiophyta</taxon>
        <taxon>Marchantiopsida</taxon>
        <taxon>Marchantiidae</taxon>
        <taxon>Marchantiales</taxon>
        <taxon>Marchantiaceae</taxon>
        <taxon>Marchantia</taxon>
    </lineage>
</organism>
<gene>
    <name evidence="1" type="ORF">Mp_4g07090</name>
</gene>
<dbReference type="EMBL" id="AP019869">
    <property type="protein sequence ID" value="BBN07893.1"/>
    <property type="molecule type" value="Genomic_DNA"/>
</dbReference>
<accession>A0AAF6B7A9</accession>
<proteinExistence type="predicted"/>
<sequence length="142" mass="15429">MEATVIEKMRIVMARAVDLVEEMKMVGMQETGIGKGTEMIDTGMTIGPEKILMGTVTETTSMVVIEIELRMTEVTEAKVEIEVITTGMGMKVRPQVMIKIARGTTKKKIAILPGVEEATEPIGVIHQNTRAKSGTLVASPQQ</sequence>
<name>A0AAF6B7A9_MARPO</name>